<dbReference type="Proteomes" id="UP000327013">
    <property type="component" value="Chromosome 1"/>
</dbReference>
<proteinExistence type="predicted"/>
<evidence type="ECO:0000313" key="1">
    <source>
        <dbReference type="EMBL" id="KAE7998056.1"/>
    </source>
</evidence>
<sequence length="254" mass="27654">MDEVVKKARGDALIVDLEESEAQELPHLLRCPRQQNAGGLIHALHHEKPLIHVLLLHAHPSAAKHHPFHALPKLRRHAVSHEAAVADPRHVHGLHHPLGLQHAHQAPGLEGLGPLGPDRVGVSVEDQVRHVDVEVWDQRGDEVGPLPHCVGSDAVDEDEVGFGGAVRLGDPAVHDCAVAEVRGGGPETRLREGMPVQPIPRGREAEALRHFFRGPELGVSGERAEAIRRLTERLGLLKANISLCGKTNNNKKSW</sequence>
<keyword evidence="2" id="KW-1185">Reference proteome</keyword>
<accession>A0A5N6QFH0</accession>
<dbReference type="EMBL" id="CM017321">
    <property type="protein sequence ID" value="KAE7998056.1"/>
    <property type="molecule type" value="Genomic_DNA"/>
</dbReference>
<gene>
    <name evidence="1" type="ORF">FH972_002634</name>
</gene>
<evidence type="ECO:0000313" key="2">
    <source>
        <dbReference type="Proteomes" id="UP000327013"/>
    </source>
</evidence>
<protein>
    <submittedName>
        <fullName evidence="1">Uncharacterized protein</fullName>
    </submittedName>
</protein>
<dbReference type="AlphaFoldDB" id="A0A5N6QFH0"/>
<organism evidence="1 2">
    <name type="scientific">Carpinus fangiana</name>
    <dbReference type="NCBI Taxonomy" id="176857"/>
    <lineage>
        <taxon>Eukaryota</taxon>
        <taxon>Viridiplantae</taxon>
        <taxon>Streptophyta</taxon>
        <taxon>Embryophyta</taxon>
        <taxon>Tracheophyta</taxon>
        <taxon>Spermatophyta</taxon>
        <taxon>Magnoliopsida</taxon>
        <taxon>eudicotyledons</taxon>
        <taxon>Gunneridae</taxon>
        <taxon>Pentapetalae</taxon>
        <taxon>rosids</taxon>
        <taxon>fabids</taxon>
        <taxon>Fagales</taxon>
        <taxon>Betulaceae</taxon>
        <taxon>Carpinus</taxon>
    </lineage>
</organism>
<reference evidence="1 2" key="1">
    <citation type="submission" date="2019-06" db="EMBL/GenBank/DDBJ databases">
        <title>A chromosomal-level reference genome of Carpinus fangiana (Coryloideae, Betulaceae).</title>
        <authorList>
            <person name="Yang X."/>
            <person name="Wang Z."/>
            <person name="Zhang L."/>
            <person name="Hao G."/>
            <person name="Liu J."/>
            <person name="Yang Y."/>
        </authorList>
    </citation>
    <scope>NUCLEOTIDE SEQUENCE [LARGE SCALE GENOMIC DNA]</scope>
    <source>
        <strain evidence="1">Cfa_2016G</strain>
        <tissue evidence="1">Leaf</tissue>
    </source>
</reference>
<name>A0A5N6QFH0_9ROSI</name>